<dbReference type="Ensembl" id="ENSEBUT00000023861.1">
    <property type="protein sequence ID" value="ENSEBUP00000023285.1"/>
    <property type="gene ID" value="ENSEBUG00000014343.1"/>
</dbReference>
<keyword evidence="5 9" id="KW-1133">Transmembrane helix</keyword>
<name>A0A8C4WZY7_EPTBU</name>
<proteinExistence type="inferred from homology"/>
<organism evidence="11 12">
    <name type="scientific">Eptatretus burgeri</name>
    <name type="common">Inshore hagfish</name>
    <dbReference type="NCBI Taxonomy" id="7764"/>
    <lineage>
        <taxon>Eukaryota</taxon>
        <taxon>Metazoa</taxon>
        <taxon>Chordata</taxon>
        <taxon>Craniata</taxon>
        <taxon>Vertebrata</taxon>
        <taxon>Cyclostomata</taxon>
        <taxon>Myxini</taxon>
        <taxon>Myxiniformes</taxon>
        <taxon>Myxinidae</taxon>
        <taxon>Eptatretinae</taxon>
        <taxon>Eptatretus</taxon>
    </lineage>
</organism>
<dbReference type="Pfam" id="PF04826">
    <property type="entry name" value="Arm_2"/>
    <property type="match status" value="1"/>
</dbReference>
<keyword evidence="6" id="KW-0496">Mitochondrion</keyword>
<dbReference type="SUPFAM" id="SSF48371">
    <property type="entry name" value="ARM repeat"/>
    <property type="match status" value="1"/>
</dbReference>
<evidence type="ECO:0000313" key="12">
    <source>
        <dbReference type="Proteomes" id="UP000694388"/>
    </source>
</evidence>
<evidence type="ECO:0000256" key="9">
    <source>
        <dbReference type="SAM" id="Phobius"/>
    </source>
</evidence>
<dbReference type="AlphaFoldDB" id="A0A8C4WZY7"/>
<evidence type="ECO:0000256" key="4">
    <source>
        <dbReference type="ARBA" id="ARBA00022968"/>
    </source>
</evidence>
<reference evidence="11" key="1">
    <citation type="submission" date="2025-08" db="UniProtKB">
        <authorList>
            <consortium name="Ensembl"/>
        </authorList>
    </citation>
    <scope>IDENTIFICATION</scope>
</reference>
<dbReference type="PANTHER" id="PTHR15712:SF23">
    <property type="entry name" value="ARMADILLO REPEAT CONTAINING 10"/>
    <property type="match status" value="1"/>
</dbReference>
<dbReference type="GeneTree" id="ENSGT00940000165477"/>
<accession>A0A8C4WZY7</accession>
<evidence type="ECO:0000256" key="5">
    <source>
        <dbReference type="ARBA" id="ARBA00022989"/>
    </source>
</evidence>
<dbReference type="InterPro" id="IPR016024">
    <property type="entry name" value="ARM-type_fold"/>
</dbReference>
<evidence type="ECO:0000256" key="2">
    <source>
        <dbReference type="ARBA" id="ARBA00010553"/>
    </source>
</evidence>
<evidence type="ECO:0000259" key="10">
    <source>
        <dbReference type="Pfam" id="PF04826"/>
    </source>
</evidence>
<dbReference type="PROSITE" id="PS50176">
    <property type="entry name" value="ARM_REPEAT"/>
    <property type="match status" value="1"/>
</dbReference>
<comment type="subcellular location">
    <subcellularLocation>
        <location evidence="1">Mitochondrion outer membrane</location>
        <topology evidence="1">Single-pass membrane protein</topology>
    </subcellularLocation>
</comment>
<dbReference type="Gene3D" id="1.25.10.10">
    <property type="entry name" value="Leucine-rich Repeat Variant"/>
    <property type="match status" value="1"/>
</dbReference>
<keyword evidence="4" id="KW-0735">Signal-anchor</keyword>
<protein>
    <recommendedName>
        <fullName evidence="10">Armadillo repeat-containing domain-containing protein</fullName>
    </recommendedName>
</protein>
<evidence type="ECO:0000313" key="11">
    <source>
        <dbReference type="Ensembl" id="ENSEBUP00000023285.1"/>
    </source>
</evidence>
<reference evidence="11" key="2">
    <citation type="submission" date="2025-09" db="UniProtKB">
        <authorList>
            <consortium name="Ensembl"/>
        </authorList>
    </citation>
    <scope>IDENTIFICATION</scope>
</reference>
<feature type="transmembrane region" description="Helical" evidence="9">
    <location>
        <begin position="16"/>
        <end position="34"/>
    </location>
</feature>
<feature type="repeat" description="ARM" evidence="8">
    <location>
        <begin position="116"/>
        <end position="151"/>
    </location>
</feature>
<evidence type="ECO:0000256" key="3">
    <source>
        <dbReference type="ARBA" id="ARBA00022692"/>
    </source>
</evidence>
<keyword evidence="3 9" id="KW-0812">Transmembrane</keyword>
<dbReference type="InterPro" id="IPR000225">
    <property type="entry name" value="Armadillo"/>
</dbReference>
<evidence type="ECO:0000256" key="6">
    <source>
        <dbReference type="ARBA" id="ARBA00023128"/>
    </source>
</evidence>
<dbReference type="InterPro" id="IPR051303">
    <property type="entry name" value="Armcx_regulator"/>
</dbReference>
<sequence>MDCCVPGHVMLFTNKALWGLGLAATGVGVMYYLLRSSERRSHKTAFSGITLTTEAAALTNSSPGTLSPKHLDTLIHLLRDVDGQQAPHDDLTERILVTIANSAAFTASQNSIRELSGLPVIVRYVHSTEQRLQVQALNALNNLAMNVENQKHLQAYVIDVFQAGLEAGALEDVQLAALRVLTNVTVTGRIHDSFFTYLPAIWAMLQLQNTALQVQVLKLLVNLAGDQAMQAEMLDLEVSSDMLLSLLHEDSSEDVIERFLTLTVHLIPKPSQYELPARPGSLHCFLWAEQSLFLQKVYAFKNHLNPDISFRVGSILSGLNAE</sequence>
<dbReference type="Proteomes" id="UP000694388">
    <property type="component" value="Unplaced"/>
</dbReference>
<comment type="similarity">
    <text evidence="2">Belongs to the eutherian X-chromosome-specific Armcx family.</text>
</comment>
<keyword evidence="12" id="KW-1185">Reference proteome</keyword>
<dbReference type="PANTHER" id="PTHR15712">
    <property type="entry name" value="ARMADILLO REPEAT CONTAINING PROTEIN"/>
    <property type="match status" value="1"/>
</dbReference>
<dbReference type="GO" id="GO:0005741">
    <property type="term" value="C:mitochondrial outer membrane"/>
    <property type="evidence" value="ECO:0007669"/>
    <property type="project" value="UniProtKB-SubCell"/>
</dbReference>
<evidence type="ECO:0000256" key="1">
    <source>
        <dbReference type="ARBA" id="ARBA00004572"/>
    </source>
</evidence>
<evidence type="ECO:0000256" key="8">
    <source>
        <dbReference type="PROSITE-ProRule" id="PRU00259"/>
    </source>
</evidence>
<feature type="domain" description="Armadillo repeat-containing" evidence="10">
    <location>
        <begin position="66"/>
        <end position="263"/>
    </location>
</feature>
<evidence type="ECO:0000256" key="7">
    <source>
        <dbReference type="ARBA" id="ARBA00023136"/>
    </source>
</evidence>
<keyword evidence="7 9" id="KW-0472">Membrane</keyword>
<dbReference type="InterPro" id="IPR006911">
    <property type="entry name" value="ARM-rpt_dom"/>
</dbReference>
<dbReference type="InterPro" id="IPR011989">
    <property type="entry name" value="ARM-like"/>
</dbReference>